<dbReference type="Pfam" id="PF00654">
    <property type="entry name" value="Voltage_CLC"/>
    <property type="match status" value="1"/>
</dbReference>
<keyword evidence="5" id="KW-0406">Ion transport</keyword>
<keyword evidence="2" id="KW-0813">Transport</keyword>
<organism evidence="13">
    <name type="scientific">Fervidicoccus fontis</name>
    <dbReference type="NCBI Taxonomy" id="683846"/>
    <lineage>
        <taxon>Archaea</taxon>
        <taxon>Thermoproteota</taxon>
        <taxon>Thermoprotei</taxon>
        <taxon>Fervidicoccales</taxon>
        <taxon>Fervidicoccaceae</taxon>
        <taxon>Fervidicoccus</taxon>
    </lineage>
</organism>
<keyword evidence="8" id="KW-0868">Chloride</keyword>
<evidence type="ECO:0000256" key="9">
    <source>
        <dbReference type="ARBA" id="ARBA00023303"/>
    </source>
</evidence>
<evidence type="ECO:0000259" key="12">
    <source>
        <dbReference type="PROSITE" id="PS51371"/>
    </source>
</evidence>
<feature type="transmembrane region" description="Helical" evidence="11">
    <location>
        <begin position="304"/>
        <end position="323"/>
    </location>
</feature>
<feature type="transmembrane region" description="Helical" evidence="11">
    <location>
        <begin position="378"/>
        <end position="397"/>
    </location>
</feature>
<evidence type="ECO:0000256" key="8">
    <source>
        <dbReference type="ARBA" id="ARBA00023214"/>
    </source>
</evidence>
<feature type="transmembrane region" description="Helical" evidence="11">
    <location>
        <begin position="265"/>
        <end position="283"/>
    </location>
</feature>
<dbReference type="InterPro" id="IPR050368">
    <property type="entry name" value="ClC-type_chloride_channel"/>
</dbReference>
<dbReference type="SMART" id="SM00116">
    <property type="entry name" value="CBS"/>
    <property type="match status" value="2"/>
</dbReference>
<accession>A0A7J3ZL46</accession>
<dbReference type="AlphaFoldDB" id="A0A7J3ZL46"/>
<evidence type="ECO:0000256" key="2">
    <source>
        <dbReference type="ARBA" id="ARBA00022448"/>
    </source>
</evidence>
<evidence type="ECO:0000256" key="5">
    <source>
        <dbReference type="ARBA" id="ARBA00023065"/>
    </source>
</evidence>
<dbReference type="Gene3D" id="3.10.580.10">
    <property type="entry name" value="CBS-domain"/>
    <property type="match status" value="1"/>
</dbReference>
<dbReference type="GO" id="GO:0034707">
    <property type="term" value="C:chloride channel complex"/>
    <property type="evidence" value="ECO:0007669"/>
    <property type="project" value="UniProtKB-KW"/>
</dbReference>
<comment type="subcellular location">
    <subcellularLocation>
        <location evidence="1">Membrane</location>
        <topology evidence="1">Multi-pass membrane protein</topology>
    </subcellularLocation>
</comment>
<dbReference type="PANTHER" id="PTHR43427:SF6">
    <property type="entry name" value="CHLORIDE CHANNEL PROTEIN CLC-E"/>
    <property type="match status" value="1"/>
</dbReference>
<reference evidence="13" key="1">
    <citation type="journal article" date="2020" name="mSystems">
        <title>Genome- and Community-Level Interaction Insights into Carbon Utilization and Element Cycling Functions of Hydrothermarchaeota in Hydrothermal Sediment.</title>
        <authorList>
            <person name="Zhou Z."/>
            <person name="Liu Y."/>
            <person name="Xu W."/>
            <person name="Pan J."/>
            <person name="Luo Z.H."/>
            <person name="Li M."/>
        </authorList>
    </citation>
    <scope>NUCLEOTIDE SEQUENCE [LARGE SCALE GENOMIC DNA]</scope>
    <source>
        <strain evidence="13">SpSt-1116</strain>
    </source>
</reference>
<sequence length="625" mass="66928">MERESRVTKLRTRELKEKTSSRRELFAELFELGYLRKWLLLGVPVGVVSGVSAIIFELLLGAAEHVFLERLAGFYQPSVGVSDPEGAYWQPPTEPLNLLLALSLGGLLAGVLIYALSPESKGHGTDVVIRSFHRAAGRIRARVPFVKMLASTLTIGSGGSAGKEGPMMLIAGGLASVISSILKMSPEDRRIAVVIGMGAGLGSIFRSPLGGAVFAAEVLYIADIEVRAIVPSLIASTTSYAVFGSYHGFKPLFTLPQTAFSIEEIPFFALLGLVCGAMSILYVRTFYGTTGLIEALYRKTGMPPYFKPMLGALATGLLAIAVSETIDQIAGYGALGGGYGFLQLAMLNMLTWKAMLALAFTKIVTTSLTLGSGGSGGVFVPAIVIGGMVGGAMGNILHHLFPALLPESSIPLFVVLGMTALLAGSSKTPLAGMLIVSEMTGDLALLFPAMVAVFVSYVVSGKTSIYREQVETRADSPAHAPLLTTRILSKIRVWEAATKNVVTLAPHNTVAEVLALIRKTGHMGYPVVGEDGRLIGIVTFEDVKRAILELEDRRAEHVRVEEIMTKNLVVAYPDETLYDALRKLTMHNIGRLPVVKREDRSKLVGIITRSDILKAVASLLADREE</sequence>
<feature type="transmembrane region" description="Helical" evidence="11">
    <location>
        <begin position="191"/>
        <end position="216"/>
    </location>
</feature>
<keyword evidence="6 11" id="KW-0472">Membrane</keyword>
<keyword evidence="10" id="KW-0129">CBS domain</keyword>
<dbReference type="CDD" id="cd00400">
    <property type="entry name" value="Voltage_gated_ClC"/>
    <property type="match status" value="1"/>
</dbReference>
<dbReference type="InterPro" id="IPR000644">
    <property type="entry name" value="CBS_dom"/>
</dbReference>
<dbReference type="InterPro" id="IPR046342">
    <property type="entry name" value="CBS_dom_sf"/>
</dbReference>
<dbReference type="Gene3D" id="1.10.3080.10">
    <property type="entry name" value="Clc chloride channel"/>
    <property type="match status" value="1"/>
</dbReference>
<evidence type="ECO:0000256" key="6">
    <source>
        <dbReference type="ARBA" id="ARBA00023136"/>
    </source>
</evidence>
<feature type="transmembrane region" description="Helical" evidence="11">
    <location>
        <begin position="404"/>
        <end position="423"/>
    </location>
</feature>
<dbReference type="PRINTS" id="PR00762">
    <property type="entry name" value="CLCHANNEL"/>
</dbReference>
<dbReference type="PANTHER" id="PTHR43427">
    <property type="entry name" value="CHLORIDE CHANNEL PROTEIN CLC-E"/>
    <property type="match status" value="1"/>
</dbReference>
<dbReference type="SUPFAM" id="SSF81340">
    <property type="entry name" value="Clc chloride channel"/>
    <property type="match status" value="1"/>
</dbReference>
<dbReference type="InterPro" id="IPR014743">
    <property type="entry name" value="Cl-channel_core"/>
</dbReference>
<keyword evidence="3 11" id="KW-0812">Transmembrane</keyword>
<gene>
    <name evidence="13" type="ORF">ENM78_05105</name>
</gene>
<keyword evidence="9" id="KW-0407">Ion channel</keyword>
<evidence type="ECO:0000256" key="10">
    <source>
        <dbReference type="PROSITE-ProRule" id="PRU00703"/>
    </source>
</evidence>
<keyword evidence="4 11" id="KW-1133">Transmembrane helix</keyword>
<protein>
    <submittedName>
        <fullName evidence="13">CBS domain-containing protein</fullName>
    </submittedName>
</protein>
<dbReference type="Pfam" id="PF00571">
    <property type="entry name" value="CBS"/>
    <property type="match status" value="2"/>
</dbReference>
<evidence type="ECO:0000256" key="7">
    <source>
        <dbReference type="ARBA" id="ARBA00023173"/>
    </source>
</evidence>
<feature type="transmembrane region" description="Helical" evidence="11">
    <location>
        <begin position="329"/>
        <end position="347"/>
    </location>
</feature>
<evidence type="ECO:0000256" key="4">
    <source>
        <dbReference type="ARBA" id="ARBA00022989"/>
    </source>
</evidence>
<dbReference type="PROSITE" id="PS51371">
    <property type="entry name" value="CBS"/>
    <property type="match status" value="2"/>
</dbReference>
<dbReference type="SUPFAM" id="SSF54631">
    <property type="entry name" value="CBS-domain pair"/>
    <property type="match status" value="1"/>
</dbReference>
<feature type="domain" description="CBS" evidence="12">
    <location>
        <begin position="497"/>
        <end position="553"/>
    </location>
</feature>
<feature type="domain" description="CBS" evidence="12">
    <location>
        <begin position="564"/>
        <end position="623"/>
    </location>
</feature>
<evidence type="ECO:0000256" key="11">
    <source>
        <dbReference type="SAM" id="Phobius"/>
    </source>
</evidence>
<evidence type="ECO:0000256" key="3">
    <source>
        <dbReference type="ARBA" id="ARBA00022692"/>
    </source>
</evidence>
<keyword evidence="7" id="KW-0869">Chloride channel</keyword>
<evidence type="ECO:0000313" key="13">
    <source>
        <dbReference type="EMBL" id="HHQ80807.1"/>
    </source>
</evidence>
<feature type="transmembrane region" description="Helical" evidence="11">
    <location>
        <begin position="98"/>
        <end position="116"/>
    </location>
</feature>
<feature type="transmembrane region" description="Helical" evidence="11">
    <location>
        <begin position="38"/>
        <end position="60"/>
    </location>
</feature>
<feature type="transmembrane region" description="Helical" evidence="11">
    <location>
        <begin position="443"/>
        <end position="460"/>
    </location>
</feature>
<dbReference type="EMBL" id="DRZC01000075">
    <property type="protein sequence ID" value="HHQ80807.1"/>
    <property type="molecule type" value="Genomic_DNA"/>
</dbReference>
<dbReference type="GO" id="GO:0005254">
    <property type="term" value="F:chloride channel activity"/>
    <property type="evidence" value="ECO:0007669"/>
    <property type="project" value="UniProtKB-KW"/>
</dbReference>
<evidence type="ECO:0000256" key="1">
    <source>
        <dbReference type="ARBA" id="ARBA00004141"/>
    </source>
</evidence>
<feature type="transmembrane region" description="Helical" evidence="11">
    <location>
        <begin position="228"/>
        <end position="245"/>
    </location>
</feature>
<dbReference type="InterPro" id="IPR001807">
    <property type="entry name" value="ClC"/>
</dbReference>
<proteinExistence type="predicted"/>
<comment type="caution">
    <text evidence="13">The sequence shown here is derived from an EMBL/GenBank/DDBJ whole genome shotgun (WGS) entry which is preliminary data.</text>
</comment>
<name>A0A7J3ZL46_9CREN</name>